<dbReference type="SMART" id="SM01269">
    <property type="entry name" value="Lipid_DES"/>
    <property type="match status" value="1"/>
</dbReference>
<proteinExistence type="inferred from homology"/>
<dbReference type="Gene3D" id="3.30.420.10">
    <property type="entry name" value="Ribonuclease H-like superfamily/Ribonuclease H"/>
    <property type="match status" value="1"/>
</dbReference>
<dbReference type="Pfam" id="PF01612">
    <property type="entry name" value="DNA_pol_A_exo1"/>
    <property type="match status" value="1"/>
</dbReference>
<sequence length="993" mass="114671">MGQRISVSQDFVWTYTEQPHANRRAAIVKKYPEIKRLFGVDVSLKYVVLCSVIGQIIAAYLLRDADWLLIFLQAYFYGGLVNHALTLAIHDISHNTAFGNDAPLKNRFFGMVANLPIAIPISISFKKYHVEHHRYLGEDALDTDVPTEFEAKFFTSPARKILWLILQPLFYALRPLLIYKKYPTDLEIVNFLVQLSFNVAIWQWFGAKSLIYLLSGTLMALGGHPSAAHFVAEHYLFDEDSKQETYSYYGPFNWVLYNVGYHNEHHDFPYIPGRNLPQVRKIAPEFYDTLHHHDSCLSVLHDFIFTPSMGPFRRLKRSPSVPQERYGDNPLRKYFSLSNIARKVKSVLQYFYLSNQLKGVTPYQKCVIDLKKFLTDETSEDPTELEEDEVITDVAKWSMIVKTAAKYFNKEEPDGVYKGFFRLLLEMHSFATELGETIRVMRRLMATIMSSFHAYLKKDEDCENDTENSFEGEEKIIELKLNILESVSHNDEIYIRTFDTIACKMKPKHVKLIAVVFGLGLVENDVKLQLKAISHMMESRDWPNAIRWIVFFQLKDHFTFEEVVCRLLLDSAVGTLELFIDDDAEQQTRLIKYLDRIIGGKLRDDGTLTELESRVTRSKNVEKAVAKLLRTYGFPDSMVPNALGLRARECLMFHHHSWARDSASGARDCLESMALQAMSVSPFVRDYYLNYLCKQNMQKCALYYAVRMQLDLSFYPNALKKFCLDFPFEADNTLAFVTEENSKRLRVYQLEEKNGCGLELQNGKIVPIHLVDNFTVLNHVMETISKEKIVGVDAEWKPPFVSMNEQVALIQISTPKEIFLIDVAVLENELSPQQWLLFFRSLFCSKTLHAIGYDFRNDLNVLKNTFPYISALAPETRNIMCLFKLLKEATSIPDASELIFGDEPVKNLNLAEVTKIFLNIDMDKSERVGNWLQRPLRDEQKKYAALDAYCVGGIFYKITKILPRLTREIRAELLNAAMLPIEEKSRSQELNED</sequence>
<accession>A0AAD4R7E9</accession>
<dbReference type="InterPro" id="IPR012337">
    <property type="entry name" value="RNaseH-like_sf"/>
</dbReference>
<dbReference type="GO" id="GO:0006139">
    <property type="term" value="P:nucleobase-containing compound metabolic process"/>
    <property type="evidence" value="ECO:0007669"/>
    <property type="project" value="InterPro"/>
</dbReference>
<comment type="similarity">
    <text evidence="2">Belongs to the fatty acid desaturase type 1 family. DEGS subfamily.</text>
</comment>
<evidence type="ECO:0000256" key="8">
    <source>
        <dbReference type="ARBA" id="ARBA00023136"/>
    </source>
</evidence>
<dbReference type="PANTHER" id="PTHR12879">
    <property type="entry name" value="SPHINGOLIPID DELTA 4 DESATURASE/C-4 HYDROXYLASE PROTEIN DES2"/>
    <property type="match status" value="1"/>
</dbReference>
<organism evidence="12 13">
    <name type="scientific">Ditylenchus destructor</name>
    <dbReference type="NCBI Taxonomy" id="166010"/>
    <lineage>
        <taxon>Eukaryota</taxon>
        <taxon>Metazoa</taxon>
        <taxon>Ecdysozoa</taxon>
        <taxon>Nematoda</taxon>
        <taxon>Chromadorea</taxon>
        <taxon>Rhabditida</taxon>
        <taxon>Tylenchina</taxon>
        <taxon>Tylenchomorpha</taxon>
        <taxon>Sphaerularioidea</taxon>
        <taxon>Anguinidae</taxon>
        <taxon>Anguininae</taxon>
        <taxon>Ditylenchus</taxon>
    </lineage>
</organism>
<protein>
    <recommendedName>
        <fullName evidence="3">sphingolipid 4-desaturase</fullName>
        <ecNumber evidence="3">1.14.19.17</ecNumber>
    </recommendedName>
</protein>
<evidence type="ECO:0000256" key="9">
    <source>
        <dbReference type="SAM" id="Phobius"/>
    </source>
</evidence>
<feature type="domain" description="Sphingolipid delta4-desaturase N-terminal" evidence="11">
    <location>
        <begin position="6"/>
        <end position="44"/>
    </location>
</feature>
<keyword evidence="7" id="KW-0443">Lipid metabolism</keyword>
<dbReference type="GO" id="GO:0046513">
    <property type="term" value="P:ceramide biosynthetic process"/>
    <property type="evidence" value="ECO:0007669"/>
    <property type="project" value="TreeGrafter"/>
</dbReference>
<keyword evidence="8 9" id="KW-0472">Membrane</keyword>
<reference evidence="12" key="1">
    <citation type="submission" date="2022-01" db="EMBL/GenBank/DDBJ databases">
        <title>Genome Sequence Resource for Two Populations of Ditylenchus destructor, the Migratory Endoparasitic Phytonematode.</title>
        <authorList>
            <person name="Zhang H."/>
            <person name="Lin R."/>
            <person name="Xie B."/>
        </authorList>
    </citation>
    <scope>NUCLEOTIDE SEQUENCE</scope>
    <source>
        <strain evidence="12">BazhouSP</strain>
    </source>
</reference>
<feature type="transmembrane region" description="Helical" evidence="9">
    <location>
        <begin position="108"/>
        <end position="125"/>
    </location>
</feature>
<dbReference type="InterPro" id="IPR013866">
    <property type="entry name" value="Sphingolipid_d4-desaturase_N"/>
</dbReference>
<dbReference type="Pfam" id="PF00487">
    <property type="entry name" value="FA_desaturase"/>
    <property type="match status" value="1"/>
</dbReference>
<feature type="transmembrane region" description="Helical" evidence="9">
    <location>
        <begin position="44"/>
        <end position="62"/>
    </location>
</feature>
<dbReference type="EMBL" id="JAKKPZ010000001">
    <property type="protein sequence ID" value="KAI1728434.1"/>
    <property type="molecule type" value="Genomic_DNA"/>
</dbReference>
<dbReference type="GO" id="GO:0008408">
    <property type="term" value="F:3'-5' exonuclease activity"/>
    <property type="evidence" value="ECO:0007669"/>
    <property type="project" value="InterPro"/>
</dbReference>
<dbReference type="InterPro" id="IPR036397">
    <property type="entry name" value="RNaseH_sf"/>
</dbReference>
<dbReference type="AlphaFoldDB" id="A0AAD4R7E9"/>
<dbReference type="InterPro" id="IPR002562">
    <property type="entry name" value="3'-5'_exonuclease_dom"/>
</dbReference>
<keyword evidence="13" id="KW-1185">Reference proteome</keyword>
<feature type="domain" description="3'-5' exonuclease" evidence="10">
    <location>
        <begin position="768"/>
        <end position="963"/>
    </location>
</feature>
<evidence type="ECO:0000256" key="6">
    <source>
        <dbReference type="ARBA" id="ARBA00023002"/>
    </source>
</evidence>
<evidence type="ECO:0000313" key="12">
    <source>
        <dbReference type="EMBL" id="KAI1728434.1"/>
    </source>
</evidence>
<evidence type="ECO:0000313" key="13">
    <source>
        <dbReference type="Proteomes" id="UP001201812"/>
    </source>
</evidence>
<dbReference type="SUPFAM" id="SSF53098">
    <property type="entry name" value="Ribonuclease H-like"/>
    <property type="match status" value="1"/>
</dbReference>
<dbReference type="CDD" id="cd03508">
    <property type="entry name" value="Delta4-sphingolipid-FADS-like"/>
    <property type="match status" value="1"/>
</dbReference>
<feature type="transmembrane region" description="Helical" evidence="9">
    <location>
        <begin position="161"/>
        <end position="179"/>
    </location>
</feature>
<dbReference type="GO" id="GO:0016020">
    <property type="term" value="C:membrane"/>
    <property type="evidence" value="ECO:0007669"/>
    <property type="project" value="UniProtKB-SubCell"/>
</dbReference>
<dbReference type="InterPro" id="IPR005804">
    <property type="entry name" value="FA_desaturase_dom"/>
</dbReference>
<feature type="transmembrane region" description="Helical" evidence="9">
    <location>
        <begin position="186"/>
        <end position="205"/>
    </location>
</feature>
<comment type="subcellular location">
    <subcellularLocation>
        <location evidence="1">Membrane</location>
        <topology evidence="1">Multi-pass membrane protein</topology>
    </subcellularLocation>
</comment>
<name>A0AAD4R7E9_9BILA</name>
<evidence type="ECO:0000256" key="7">
    <source>
        <dbReference type="ARBA" id="ARBA00023098"/>
    </source>
</evidence>
<evidence type="ECO:0000259" key="10">
    <source>
        <dbReference type="SMART" id="SM00474"/>
    </source>
</evidence>
<dbReference type="InterPro" id="IPR011388">
    <property type="entry name" value="DES1/DES2"/>
</dbReference>
<keyword evidence="6" id="KW-0560">Oxidoreductase</keyword>
<keyword evidence="5 9" id="KW-1133">Transmembrane helix</keyword>
<dbReference type="PANTHER" id="PTHR12879:SF20">
    <property type="entry name" value="SPHINGOLIPID DELTA(4)-DESATURASE_C4-MONOOXYGENASE-RELATED"/>
    <property type="match status" value="1"/>
</dbReference>
<evidence type="ECO:0000256" key="2">
    <source>
        <dbReference type="ARBA" id="ARBA00006146"/>
    </source>
</evidence>
<comment type="caution">
    <text evidence="12">The sequence shown here is derived from an EMBL/GenBank/DDBJ whole genome shotgun (WGS) entry which is preliminary data.</text>
</comment>
<evidence type="ECO:0000256" key="1">
    <source>
        <dbReference type="ARBA" id="ARBA00004141"/>
    </source>
</evidence>
<evidence type="ECO:0000256" key="3">
    <source>
        <dbReference type="ARBA" id="ARBA00012021"/>
    </source>
</evidence>
<evidence type="ECO:0000259" key="11">
    <source>
        <dbReference type="SMART" id="SM01269"/>
    </source>
</evidence>
<dbReference type="EC" id="1.14.19.17" evidence="3"/>
<keyword evidence="4 9" id="KW-0812">Transmembrane</keyword>
<gene>
    <name evidence="12" type="ORF">DdX_00614</name>
</gene>
<evidence type="ECO:0000256" key="4">
    <source>
        <dbReference type="ARBA" id="ARBA00022692"/>
    </source>
</evidence>
<dbReference type="GO" id="GO:0003676">
    <property type="term" value="F:nucleic acid binding"/>
    <property type="evidence" value="ECO:0007669"/>
    <property type="project" value="InterPro"/>
</dbReference>
<dbReference type="SMART" id="SM00474">
    <property type="entry name" value="35EXOc"/>
    <property type="match status" value="1"/>
</dbReference>
<feature type="transmembrane region" description="Helical" evidence="9">
    <location>
        <begin position="68"/>
        <end position="88"/>
    </location>
</feature>
<dbReference type="Pfam" id="PF08557">
    <property type="entry name" value="Lipid_DES"/>
    <property type="match status" value="1"/>
</dbReference>
<dbReference type="GO" id="GO:0042284">
    <property type="term" value="F:sphingolipid delta-4 desaturase activity"/>
    <property type="evidence" value="ECO:0007669"/>
    <property type="project" value="UniProtKB-EC"/>
</dbReference>
<dbReference type="Proteomes" id="UP001201812">
    <property type="component" value="Unassembled WGS sequence"/>
</dbReference>
<evidence type="ECO:0000256" key="5">
    <source>
        <dbReference type="ARBA" id="ARBA00022989"/>
    </source>
</evidence>